<dbReference type="Gene3D" id="1.10.30.10">
    <property type="entry name" value="High mobility group box domain"/>
    <property type="match status" value="1"/>
</dbReference>
<dbReference type="InterPro" id="IPR009071">
    <property type="entry name" value="HMG_box_dom"/>
</dbReference>
<evidence type="ECO:0000313" key="4">
    <source>
        <dbReference type="EMBL" id="OMJ89621.1"/>
    </source>
</evidence>
<evidence type="ECO:0000313" key="5">
    <source>
        <dbReference type="Proteomes" id="UP000187209"/>
    </source>
</evidence>
<dbReference type="SUPFAM" id="SSF47095">
    <property type="entry name" value="HMG-box"/>
    <property type="match status" value="1"/>
</dbReference>
<evidence type="ECO:0000256" key="2">
    <source>
        <dbReference type="SAM" id="MobiDB-lite"/>
    </source>
</evidence>
<reference evidence="4 5" key="1">
    <citation type="submission" date="2016-11" db="EMBL/GenBank/DDBJ databases">
        <title>The macronuclear genome of Stentor coeruleus: a giant cell with tiny introns.</title>
        <authorList>
            <person name="Slabodnick M."/>
            <person name="Ruby J.G."/>
            <person name="Reiff S.B."/>
            <person name="Swart E.C."/>
            <person name="Gosai S."/>
            <person name="Prabakaran S."/>
            <person name="Witkowska E."/>
            <person name="Larue G.E."/>
            <person name="Fisher S."/>
            <person name="Freeman R.M."/>
            <person name="Gunawardena J."/>
            <person name="Chu W."/>
            <person name="Stover N.A."/>
            <person name="Gregory B.D."/>
            <person name="Nowacki M."/>
            <person name="Derisi J."/>
            <person name="Roy S.W."/>
            <person name="Marshall W.F."/>
            <person name="Sood P."/>
        </authorList>
    </citation>
    <scope>NUCLEOTIDE SEQUENCE [LARGE SCALE GENOMIC DNA]</scope>
    <source>
        <strain evidence="4">WM001</strain>
    </source>
</reference>
<dbReference type="PROSITE" id="PS50118">
    <property type="entry name" value="HMG_BOX_2"/>
    <property type="match status" value="1"/>
</dbReference>
<dbReference type="GO" id="GO:0003677">
    <property type="term" value="F:DNA binding"/>
    <property type="evidence" value="ECO:0007669"/>
    <property type="project" value="UniProtKB-UniRule"/>
</dbReference>
<keyword evidence="1" id="KW-0238">DNA-binding</keyword>
<organism evidence="4 5">
    <name type="scientific">Stentor coeruleus</name>
    <dbReference type="NCBI Taxonomy" id="5963"/>
    <lineage>
        <taxon>Eukaryota</taxon>
        <taxon>Sar</taxon>
        <taxon>Alveolata</taxon>
        <taxon>Ciliophora</taxon>
        <taxon>Postciliodesmatophora</taxon>
        <taxon>Heterotrichea</taxon>
        <taxon>Heterotrichida</taxon>
        <taxon>Stentoridae</taxon>
        <taxon>Stentor</taxon>
    </lineage>
</organism>
<feature type="domain" description="HMG box" evidence="3">
    <location>
        <begin position="649"/>
        <end position="700"/>
    </location>
</feature>
<dbReference type="SUPFAM" id="SSF50978">
    <property type="entry name" value="WD40 repeat-like"/>
    <property type="match status" value="1"/>
</dbReference>
<dbReference type="GO" id="GO:0005634">
    <property type="term" value="C:nucleus"/>
    <property type="evidence" value="ECO:0007669"/>
    <property type="project" value="UniProtKB-UniRule"/>
</dbReference>
<feature type="region of interest" description="Disordered" evidence="2">
    <location>
        <begin position="628"/>
        <end position="651"/>
    </location>
</feature>
<accession>A0A1R2CKV6</accession>
<gene>
    <name evidence="4" type="ORF">SteCoe_8157</name>
</gene>
<evidence type="ECO:0000259" key="3">
    <source>
        <dbReference type="PROSITE" id="PS50118"/>
    </source>
</evidence>
<dbReference type="Pfam" id="PF00505">
    <property type="entry name" value="HMG_box"/>
    <property type="match status" value="1"/>
</dbReference>
<dbReference type="Gene3D" id="2.130.10.10">
    <property type="entry name" value="YVTN repeat-like/Quinoprotein amine dehydrogenase"/>
    <property type="match status" value="1"/>
</dbReference>
<dbReference type="EMBL" id="MPUH01000121">
    <property type="protein sequence ID" value="OMJ89621.1"/>
    <property type="molecule type" value="Genomic_DNA"/>
</dbReference>
<dbReference type="InterPro" id="IPR015943">
    <property type="entry name" value="WD40/YVTN_repeat-like_dom_sf"/>
</dbReference>
<dbReference type="Proteomes" id="UP000187209">
    <property type="component" value="Unassembled WGS sequence"/>
</dbReference>
<sequence>MGNTTQGVHNLGSCVLYPSSHFQVNCFDMIPSVSIISAYYLQDHMVFIGHESVDSFSNTTLANEYVIEKPHCINQAHVTKNELFLALSNGIISILNPVTLEFKSKIVPEKLIPGKATCMIKGHSMLFLGHLAGDVTMWDLETKKLFREYSTPKISPVEYFAYSYRYSLLCVSSGNTIGCKIKIIGTKNCYEMNLEGVIGKCVGLIIFDDQNFVCAQETYRNQILLWDIISGNLLVIALCPEFFPKCNATSLCRTNLNDMGFAVGFTQNSIAWGEIKYNEKTCKYYFLWNGRAKSIIDGNVVALRYSQELKGFIIICDRPLVLFLKDLDQEILKEQNKMQNLTLDECDEDCNNKVKVYRKGQINKVQIVSKDVVKKIRERYDGKQEYKEREIDDNEKIRGFMRMYEDEEKKDMKVEEVKEKKENKIEERVNDRGKKLGRGNVWGVIENEDDRLRIEGEKFKEKLKVRKNDVDNIGDYEKNVDSTMTEESIKLLKQKIELAIVEKTIENLKQTEKINSLHNQDTFLEENKETVSNAITDYAIKDSLPIVTNTAQDTQIEPIKPSHIENPKKIQESHDQIKKSSEDKNLLSQLEPIENTLIKNSEKNEPAEEFKDPVLELKINSNEPAKKLLSEESSNESKTAPATTVPPPIKKQSSPFQVFLNIKKPELLKENPSATHKEIVLKVTQLWGQLTEIEKRQYSL</sequence>
<comment type="caution">
    <text evidence="4">The sequence shown here is derived from an EMBL/GenBank/DDBJ whole genome shotgun (WGS) entry which is preliminary data.</text>
</comment>
<dbReference type="AlphaFoldDB" id="A0A1R2CKV6"/>
<protein>
    <recommendedName>
        <fullName evidence="3">HMG box domain-containing protein</fullName>
    </recommendedName>
</protein>
<dbReference type="InterPro" id="IPR036322">
    <property type="entry name" value="WD40_repeat_dom_sf"/>
</dbReference>
<feature type="DNA-binding region" description="HMG box" evidence="1">
    <location>
        <begin position="649"/>
        <end position="700"/>
    </location>
</feature>
<name>A0A1R2CKV6_9CILI</name>
<dbReference type="InterPro" id="IPR036910">
    <property type="entry name" value="HMG_box_dom_sf"/>
</dbReference>
<dbReference type="OrthoDB" id="326976at2759"/>
<keyword evidence="1" id="KW-0539">Nucleus</keyword>
<evidence type="ECO:0000256" key="1">
    <source>
        <dbReference type="PROSITE-ProRule" id="PRU00267"/>
    </source>
</evidence>
<proteinExistence type="predicted"/>
<keyword evidence="5" id="KW-1185">Reference proteome</keyword>